<gene>
    <name evidence="3" type="ORF">AUC68_06635</name>
</gene>
<keyword evidence="2" id="KW-0732">Signal</keyword>
<name>A0A1E3W152_9HYPH</name>
<feature type="signal peptide" evidence="2">
    <location>
        <begin position="1"/>
        <end position="19"/>
    </location>
</feature>
<evidence type="ECO:0000256" key="1">
    <source>
        <dbReference type="SAM" id="MobiDB-lite"/>
    </source>
</evidence>
<dbReference type="Proteomes" id="UP000094501">
    <property type="component" value="Unassembled WGS sequence"/>
</dbReference>
<feature type="region of interest" description="Disordered" evidence="1">
    <location>
        <begin position="108"/>
        <end position="190"/>
    </location>
</feature>
<accession>A0A1E3W152</accession>
<sequence>MLAALATCGLFLADTSVCAAQIKNEVAVFAALDKVTGRIQHLEIPINQTVAFGALKVTPRICNSRPLTEKPDTASFVEVDEVKLTGEQQRIFTGLDVCREARGFTPSSIPCSTSGSQAARTRSADSLPRVPRPRGPRPRRKPRRQSLPHRLPPHGRLRRHRQPAGLRRLRPQGPRSRSSPGCGARLRRSA</sequence>
<organism evidence="3 4">
    <name type="scientific">Methyloceanibacter methanicus</name>
    <dbReference type="NCBI Taxonomy" id="1774968"/>
    <lineage>
        <taxon>Bacteria</taxon>
        <taxon>Pseudomonadati</taxon>
        <taxon>Pseudomonadota</taxon>
        <taxon>Alphaproteobacteria</taxon>
        <taxon>Hyphomicrobiales</taxon>
        <taxon>Hyphomicrobiaceae</taxon>
        <taxon>Methyloceanibacter</taxon>
    </lineage>
</organism>
<evidence type="ECO:0008006" key="5">
    <source>
        <dbReference type="Google" id="ProtNLM"/>
    </source>
</evidence>
<evidence type="ECO:0000313" key="3">
    <source>
        <dbReference type="EMBL" id="ODR98856.1"/>
    </source>
</evidence>
<evidence type="ECO:0000256" key="2">
    <source>
        <dbReference type="SAM" id="SignalP"/>
    </source>
</evidence>
<feature type="compositionally biased region" description="Polar residues" evidence="1">
    <location>
        <begin position="108"/>
        <end position="120"/>
    </location>
</feature>
<feature type="chain" id="PRO_5009138891" description="DUF2155 domain-containing protein" evidence="2">
    <location>
        <begin position="20"/>
        <end position="190"/>
    </location>
</feature>
<dbReference type="AlphaFoldDB" id="A0A1E3W152"/>
<feature type="compositionally biased region" description="Basic residues" evidence="1">
    <location>
        <begin position="131"/>
        <end position="170"/>
    </location>
</feature>
<proteinExistence type="predicted"/>
<reference evidence="3 4" key="1">
    <citation type="journal article" date="2016" name="Environ. Microbiol.">
        <title>New Methyloceanibacter diversity from North Sea sediments includes methanotroph containing solely the soluble methane monooxygenase.</title>
        <authorList>
            <person name="Vekeman B."/>
            <person name="Kerckhof F.M."/>
            <person name="Cremers G."/>
            <person name="de Vos P."/>
            <person name="Vandamme P."/>
            <person name="Boon N."/>
            <person name="Op den Camp H.J."/>
            <person name="Heylen K."/>
        </authorList>
    </citation>
    <scope>NUCLEOTIDE SEQUENCE [LARGE SCALE GENOMIC DNA]</scope>
    <source>
        <strain evidence="3 4">R-67174</strain>
    </source>
</reference>
<evidence type="ECO:0000313" key="4">
    <source>
        <dbReference type="Proteomes" id="UP000094501"/>
    </source>
</evidence>
<protein>
    <recommendedName>
        <fullName evidence="5">DUF2155 domain-containing protein</fullName>
    </recommendedName>
</protein>
<keyword evidence="4" id="KW-1185">Reference proteome</keyword>
<dbReference type="EMBL" id="LPWG01000012">
    <property type="protein sequence ID" value="ODR98856.1"/>
    <property type="molecule type" value="Genomic_DNA"/>
</dbReference>
<dbReference type="InterPro" id="IPR019225">
    <property type="entry name" value="DUF2155"/>
</dbReference>
<comment type="caution">
    <text evidence="3">The sequence shown here is derived from an EMBL/GenBank/DDBJ whole genome shotgun (WGS) entry which is preliminary data.</text>
</comment>
<dbReference type="Pfam" id="PF09923">
    <property type="entry name" value="DUF2155"/>
    <property type="match status" value="1"/>
</dbReference>
<dbReference type="STRING" id="1774968.AUC68_06635"/>